<dbReference type="EMBL" id="FNUA01000002">
    <property type="protein sequence ID" value="SEE65930.1"/>
    <property type="molecule type" value="Genomic_DNA"/>
</dbReference>
<proteinExistence type="predicted"/>
<sequence>MNYFTETAANILGNSKLRTPQIEAYIKAQDHFASSDEDALI</sequence>
<protein>
    <submittedName>
        <fullName evidence="1">Uncharacterized protein</fullName>
    </submittedName>
</protein>
<gene>
    <name evidence="1" type="ORF">SAMN04490198_2290</name>
</gene>
<accession>A0A1H5KMM3</accession>
<evidence type="ECO:0000313" key="2">
    <source>
        <dbReference type="Proteomes" id="UP000199129"/>
    </source>
</evidence>
<dbReference type="AlphaFoldDB" id="A0A1H5KMM3"/>
<reference evidence="1 2" key="1">
    <citation type="submission" date="2016-10" db="EMBL/GenBank/DDBJ databases">
        <authorList>
            <person name="de Groot N.N."/>
        </authorList>
    </citation>
    <scope>NUCLEOTIDE SEQUENCE [LARGE SCALE GENOMIC DNA]</scope>
    <source>
        <strain evidence="1 2">BS3265</strain>
    </source>
</reference>
<evidence type="ECO:0000313" key="1">
    <source>
        <dbReference type="EMBL" id="SEE65930.1"/>
    </source>
</evidence>
<dbReference type="Proteomes" id="UP000199129">
    <property type="component" value="Unassembled WGS sequence"/>
</dbReference>
<organism evidence="1 2">
    <name type="scientific">Pseudomonas palleroniana</name>
    <dbReference type="NCBI Taxonomy" id="191390"/>
    <lineage>
        <taxon>Bacteria</taxon>
        <taxon>Pseudomonadati</taxon>
        <taxon>Pseudomonadota</taxon>
        <taxon>Gammaproteobacteria</taxon>
        <taxon>Pseudomonadales</taxon>
        <taxon>Pseudomonadaceae</taxon>
        <taxon>Pseudomonas</taxon>
    </lineage>
</organism>
<name>A0A1H5KMM3_9PSED</name>